<protein>
    <recommendedName>
        <fullName evidence="4">DUF1877 family protein</fullName>
    </recommendedName>
</protein>
<organism evidence="2 3">
    <name type="scientific">Saccharothrix longispora</name>
    <dbReference type="NCBI Taxonomy" id="33920"/>
    <lineage>
        <taxon>Bacteria</taxon>
        <taxon>Bacillati</taxon>
        <taxon>Actinomycetota</taxon>
        <taxon>Actinomycetes</taxon>
        <taxon>Pseudonocardiales</taxon>
        <taxon>Pseudonocardiaceae</taxon>
        <taxon>Saccharothrix</taxon>
    </lineage>
</organism>
<reference evidence="2 3" key="1">
    <citation type="submission" date="2023-07" db="EMBL/GenBank/DDBJ databases">
        <title>Sequencing the genomes of 1000 actinobacteria strains.</title>
        <authorList>
            <person name="Klenk H.-P."/>
        </authorList>
    </citation>
    <scope>NUCLEOTIDE SEQUENCE [LARGE SCALE GENOMIC DNA]</scope>
    <source>
        <strain evidence="2 3">DSM 43749</strain>
    </source>
</reference>
<sequence>MGVPTDYFHAPDAATVARAVDAADGYPVVGGACPAFVGVEAKGIDPDVLLGQLVAAIAGGPWRPGLVAQSIVWPTTRPPGPQGPEDDDDPWATGPWVVELDTATRDALAGADPADAPRLAAEWACAEEFGDGTRGEDLTPLVAELLDLARRARDRGERLYCWSSL</sequence>
<dbReference type="RefSeq" id="WP_310306791.1">
    <property type="nucleotide sequence ID" value="NZ_BAAAXB010000001.1"/>
</dbReference>
<evidence type="ECO:0000256" key="1">
    <source>
        <dbReference type="SAM" id="MobiDB-lite"/>
    </source>
</evidence>
<comment type="caution">
    <text evidence="2">The sequence shown here is derived from an EMBL/GenBank/DDBJ whole genome shotgun (WGS) entry which is preliminary data.</text>
</comment>
<evidence type="ECO:0000313" key="3">
    <source>
        <dbReference type="Proteomes" id="UP001268819"/>
    </source>
</evidence>
<dbReference type="Proteomes" id="UP001268819">
    <property type="component" value="Unassembled WGS sequence"/>
</dbReference>
<keyword evidence="3" id="KW-1185">Reference proteome</keyword>
<evidence type="ECO:0008006" key="4">
    <source>
        <dbReference type="Google" id="ProtNLM"/>
    </source>
</evidence>
<evidence type="ECO:0000313" key="2">
    <source>
        <dbReference type="EMBL" id="MDR6593799.1"/>
    </source>
</evidence>
<proteinExistence type="predicted"/>
<feature type="region of interest" description="Disordered" evidence="1">
    <location>
        <begin position="74"/>
        <end position="93"/>
    </location>
</feature>
<name>A0ABU1PUI9_9PSEU</name>
<accession>A0ABU1PUI9</accession>
<gene>
    <name evidence="2" type="ORF">J2S66_002183</name>
</gene>
<dbReference type="EMBL" id="JAVDSG010000001">
    <property type="protein sequence ID" value="MDR6593799.1"/>
    <property type="molecule type" value="Genomic_DNA"/>
</dbReference>